<dbReference type="RefSeq" id="WP_042228054.1">
    <property type="nucleotide sequence ID" value="NZ_CP026520.1"/>
</dbReference>
<dbReference type="OrthoDB" id="2964978at2"/>
<evidence type="ECO:0000313" key="2">
    <source>
        <dbReference type="EMBL" id="QAV18596.1"/>
    </source>
</evidence>
<evidence type="ECO:0000313" key="1">
    <source>
        <dbReference type="EMBL" id="MCY9597608.1"/>
    </source>
</evidence>
<evidence type="ECO:0000313" key="4">
    <source>
        <dbReference type="Proteomes" id="UP001527202"/>
    </source>
</evidence>
<dbReference type="EMBL" id="JAMDMJ010000023">
    <property type="protein sequence ID" value="MCY9597608.1"/>
    <property type="molecule type" value="Genomic_DNA"/>
</dbReference>
<sequence>MFDPTVYENLKVVLEGAVYDLDLSGEILVTNRSDVMDLSSLGRQYRIRFVLRGGEENTASPWAELHLAAELEDLAAELLSRKGAEPGCSLTVRFGFLVGDPSRDCPAVGSSLESIWSGRPLITQTLSYVFGSENEGWHNEVLLEFGRKVNESHLDDFEGLLEHTLLSLSALRDNHAF</sequence>
<dbReference type="AlphaFoldDB" id="A0A410WVS8"/>
<proteinExistence type="predicted"/>
<dbReference type="Proteomes" id="UP000288943">
    <property type="component" value="Chromosome"/>
</dbReference>
<dbReference type="KEGG" id="pchi:PC41400_13290"/>
<reference evidence="2 3" key="1">
    <citation type="submission" date="2018-01" db="EMBL/GenBank/DDBJ databases">
        <title>The whole genome sequencing and assembly of Paenibacillus chitinolyticus KCCM 41400 strain.</title>
        <authorList>
            <person name="Kim J.-Y."/>
            <person name="Park M.-K."/>
            <person name="Lee Y.-J."/>
            <person name="Yi H."/>
            <person name="Bahn Y.-S."/>
            <person name="Kim J.F."/>
            <person name="Lee D.-W."/>
        </authorList>
    </citation>
    <scope>NUCLEOTIDE SEQUENCE [LARGE SCALE GENOMIC DNA]</scope>
    <source>
        <strain evidence="2 3">KCCM 41400</strain>
    </source>
</reference>
<evidence type="ECO:0000313" key="3">
    <source>
        <dbReference type="Proteomes" id="UP000288943"/>
    </source>
</evidence>
<organism evidence="2 3">
    <name type="scientific">Paenibacillus chitinolyticus</name>
    <dbReference type="NCBI Taxonomy" id="79263"/>
    <lineage>
        <taxon>Bacteria</taxon>
        <taxon>Bacillati</taxon>
        <taxon>Bacillota</taxon>
        <taxon>Bacilli</taxon>
        <taxon>Bacillales</taxon>
        <taxon>Paenibacillaceae</taxon>
        <taxon>Paenibacillus</taxon>
    </lineage>
</organism>
<dbReference type="EMBL" id="CP026520">
    <property type="protein sequence ID" value="QAV18596.1"/>
    <property type="molecule type" value="Genomic_DNA"/>
</dbReference>
<name>A0A410WVS8_9BACL</name>
<dbReference type="GeneID" id="95375787"/>
<keyword evidence="4" id="KW-1185">Reference proteome</keyword>
<reference evidence="1 4" key="2">
    <citation type="submission" date="2022-05" db="EMBL/GenBank/DDBJ databases">
        <title>Genome Sequencing of Bee-Associated Microbes.</title>
        <authorList>
            <person name="Dunlap C."/>
        </authorList>
    </citation>
    <scope>NUCLEOTIDE SEQUENCE [LARGE SCALE GENOMIC DNA]</scope>
    <source>
        <strain evidence="1 4">NRRL B-23120</strain>
    </source>
</reference>
<dbReference type="Proteomes" id="UP001527202">
    <property type="component" value="Unassembled WGS sequence"/>
</dbReference>
<protein>
    <submittedName>
        <fullName evidence="2">Uncharacterized protein</fullName>
    </submittedName>
</protein>
<gene>
    <name evidence="1" type="ORF">M5X16_17740</name>
    <name evidence="2" type="ORF">PC41400_13290</name>
</gene>
<accession>A0A410WVS8</accession>